<keyword evidence="4" id="KW-0732">Signal</keyword>
<accession>A0A7H0YCS0</accession>
<organism evidence="8 9">
    <name type="scientific">Paenibacillus peoriae</name>
    <dbReference type="NCBI Taxonomy" id="59893"/>
    <lineage>
        <taxon>Bacteria</taxon>
        <taxon>Bacillati</taxon>
        <taxon>Bacillota</taxon>
        <taxon>Bacilli</taxon>
        <taxon>Bacillales</taxon>
        <taxon>Paenibacillaceae</taxon>
        <taxon>Paenibacillus</taxon>
    </lineage>
</organism>
<dbReference type="SUPFAM" id="SSF75005">
    <property type="entry name" value="Arabinanase/levansucrase/invertase"/>
    <property type="match status" value="2"/>
</dbReference>
<dbReference type="PANTHER" id="PTHR42800">
    <property type="entry name" value="EXOINULINASE INUD (AFU_ORTHOLOGUE AFUA_5G00480)"/>
    <property type="match status" value="1"/>
</dbReference>
<dbReference type="InterPro" id="IPR013189">
    <property type="entry name" value="Glyco_hydro_32_C"/>
</dbReference>
<dbReference type="SMART" id="SM00640">
    <property type="entry name" value="Glyco_32"/>
    <property type="match status" value="1"/>
</dbReference>
<dbReference type="Gene3D" id="2.115.10.20">
    <property type="entry name" value="Glycosyl hydrolase domain, family 43"/>
    <property type="match status" value="2"/>
</dbReference>
<feature type="domain" description="3-keto-alpha-glucoside-1,2-lyase/3-keto-2-hydroxy-glucal hydratase" evidence="6">
    <location>
        <begin position="1025"/>
        <end position="1198"/>
    </location>
</feature>
<dbReference type="InterPro" id="IPR018053">
    <property type="entry name" value="Glyco_hydro_32_AS"/>
</dbReference>
<dbReference type="Pfam" id="PF06439">
    <property type="entry name" value="3keto-disac_hyd"/>
    <property type="match status" value="1"/>
</dbReference>
<dbReference type="PANTHER" id="PTHR42800:SF1">
    <property type="entry name" value="EXOINULINASE INUD (AFU_ORTHOLOGUE AFUA_5G00480)"/>
    <property type="match status" value="1"/>
</dbReference>
<dbReference type="InterPro" id="IPR013148">
    <property type="entry name" value="Glyco_hydro_32_N"/>
</dbReference>
<evidence type="ECO:0000256" key="3">
    <source>
        <dbReference type="ARBA" id="ARBA00023295"/>
    </source>
</evidence>
<dbReference type="InterPro" id="IPR001362">
    <property type="entry name" value="Glyco_hydro_32"/>
</dbReference>
<name>A0A7H0YCS0_9BACL</name>
<dbReference type="CDD" id="cd18622">
    <property type="entry name" value="GH32_Inu-like"/>
    <property type="match status" value="1"/>
</dbReference>
<feature type="domain" description="Glycosyl hydrolase family 32 N-terminal" evidence="5">
    <location>
        <begin position="704"/>
        <end position="853"/>
    </location>
</feature>
<proteinExistence type="inferred from homology"/>
<feature type="domain" description="Glycosyl hydrolase family 32 N-terminal" evidence="5">
    <location>
        <begin position="40"/>
        <end position="213"/>
    </location>
</feature>
<sequence>MVKRKLSMLLICFMVFSLPLTPAFAADLGYYDETYRNQIHFSPEANWMNDPNGMVYYKGEYHLFYQYHPYGTKWGPIHWGHAVSKDLIHWKHLPIALYPDENGQIFSGSAVIDWNNTAGFGKEAMVAIFTHSGDNGQVQSIAYSLDRGRTWTKYEGNPVMPDPPISDWRDPKVFWHEDSRQWVMSLAAANKVMLYTSPNLKEWTYASEFGEDNGIQANSLDTTSYAMSSQEGGSFTYEGDITLNKKNGREGSGGLVFRADKNAKNGYVVSLDAKNDVVTLNKNVDGSNTEIASKSLTLGTSSTYNVQVDVYGHDIQVFVDDQSVIKETDTEFDYGYYGLTAWNSTASFRNVSFKNTSNFATNLSNWTAVTGRWEDTMEGKSGTSADDAFIISGKTGDNFIYNANIDLSEGGDETGSLVFRTDADAKNGYMASIDALNDKVKIVKMEDGNRTVLAETTVTLDTYQSHDLKVSTFGSNIKMYLNGNLIHDIDDATFLSGHFGLHLLHSSAIFQDVQLGRNIMTDEKEITNHDFETGDLTGWTVTQGDPFSDDHVSSEATYWGGPFGHEGNYHLWGYSKLHEGDEATGELHSSYFKLSGSGEINLLLGAGDDGDNTYVSLVRAADDQELIRQANIKFNEEKYSKYVWDASKYIGEVLYIKVVDHAKDGYGHINVDDVNVYNEGTISDKVDQVAKEPEKTDMKQSGLLTDWSAVSGQWIPSTNGSIGGIWECPTLVELPVDGDPSKRKWVLQVSINDGAPAGGSGMQYFVGSFDGKTFKNENTSDKVLWTDYGADFYAAVDWSGVEGKNGEKYWLGWMSNWQYANDTPTSTWRSSTTLPRKMELTQTAKGLRLKQTPISLKSIRDRGDRISYTNKIISGNSRLLSNFSEDTFEMIALFDVSDTKATEFGFEIRKGSEQYTTVGYDVYNEQLFVDRTHSGNFDYGSNVVGKHEGPLHAKNGTVKLQVIVDRSAVEVFGNDGTTVVTDQIFADSASKGLNIYSKGGNVKLKSLHLYPLKSVWKEKNSSFKSNLSGWTTVNGKWADTIHGKQGQSKGDAFIVSKVTGRNFVYEANINVPDTDSHPGDSEKDLIDNSIGAGSLVFRSDLTAKNSYAANVDIKNNIVKLIKFVDGTGYEIATYNNDGKLDLQPNTDYHLKVEVQGDIINVYLNNKLVIDTKDQTYKEGYFGLNVWDTTAFFNDVKVKLKHKDG</sequence>
<dbReference type="Pfam" id="PF08244">
    <property type="entry name" value="Glyco_hydro_32C"/>
    <property type="match status" value="1"/>
</dbReference>
<feature type="signal peptide" evidence="4">
    <location>
        <begin position="1"/>
        <end position="25"/>
    </location>
</feature>
<dbReference type="Gene3D" id="2.60.120.560">
    <property type="entry name" value="Exo-inulinase, domain 1"/>
    <property type="match status" value="3"/>
</dbReference>
<dbReference type="InterPro" id="IPR010496">
    <property type="entry name" value="AL/BT2_dom"/>
</dbReference>
<gene>
    <name evidence="8" type="ORF">IAQ67_07555</name>
</gene>
<dbReference type="Gene3D" id="2.60.120.260">
    <property type="entry name" value="Galactose-binding domain-like"/>
    <property type="match status" value="1"/>
</dbReference>
<protein>
    <submittedName>
        <fullName evidence="8">GH32 C-terminal domain-containing protein</fullName>
    </submittedName>
</protein>
<evidence type="ECO:0000256" key="1">
    <source>
        <dbReference type="ARBA" id="ARBA00009902"/>
    </source>
</evidence>
<dbReference type="InterPro" id="IPR023296">
    <property type="entry name" value="Glyco_hydro_beta-prop_sf"/>
</dbReference>
<evidence type="ECO:0000313" key="8">
    <source>
        <dbReference type="EMBL" id="QNR68878.1"/>
    </source>
</evidence>
<dbReference type="RefSeq" id="WP_190298929.1">
    <property type="nucleotide sequence ID" value="NZ_CP061172.1"/>
</dbReference>
<evidence type="ECO:0000259" key="6">
    <source>
        <dbReference type="Pfam" id="PF06439"/>
    </source>
</evidence>
<feature type="domain" description="Glycosyl hydrolase family 32 C-terminal" evidence="7">
    <location>
        <begin position="856"/>
        <end position="1010"/>
    </location>
</feature>
<dbReference type="Proteomes" id="UP000516384">
    <property type="component" value="Chromosome"/>
</dbReference>
<evidence type="ECO:0000259" key="7">
    <source>
        <dbReference type="Pfam" id="PF08244"/>
    </source>
</evidence>
<dbReference type="GO" id="GO:0005737">
    <property type="term" value="C:cytoplasm"/>
    <property type="evidence" value="ECO:0007669"/>
    <property type="project" value="TreeGrafter"/>
</dbReference>
<evidence type="ECO:0000256" key="2">
    <source>
        <dbReference type="ARBA" id="ARBA00022801"/>
    </source>
</evidence>
<comment type="similarity">
    <text evidence="1">Belongs to the glycosyl hydrolase 32 family.</text>
</comment>
<dbReference type="GO" id="GO:0005987">
    <property type="term" value="P:sucrose catabolic process"/>
    <property type="evidence" value="ECO:0007669"/>
    <property type="project" value="TreeGrafter"/>
</dbReference>
<dbReference type="GO" id="GO:0004575">
    <property type="term" value="F:sucrose alpha-glucosidase activity"/>
    <property type="evidence" value="ECO:0007669"/>
    <property type="project" value="TreeGrafter"/>
</dbReference>
<dbReference type="InterPro" id="IPR013320">
    <property type="entry name" value="ConA-like_dom_sf"/>
</dbReference>
<evidence type="ECO:0000256" key="4">
    <source>
        <dbReference type="SAM" id="SignalP"/>
    </source>
</evidence>
<dbReference type="PROSITE" id="PS00609">
    <property type="entry name" value="GLYCOSYL_HYDROL_F32"/>
    <property type="match status" value="1"/>
</dbReference>
<feature type="chain" id="PRO_5028813999" evidence="4">
    <location>
        <begin position="26"/>
        <end position="1204"/>
    </location>
</feature>
<reference evidence="8 9" key="1">
    <citation type="submission" date="2020-09" db="EMBL/GenBank/DDBJ databases">
        <title>Characterization of Paenibacillus peoriae strain ZF390 with broad-spectrum antimicrobial activity as a potential biocontrol agent.</title>
        <authorList>
            <person name="Li L."/>
            <person name="Zhao Y."/>
            <person name="Li B."/>
            <person name="Xie X."/>
        </authorList>
    </citation>
    <scope>NUCLEOTIDE SEQUENCE [LARGE SCALE GENOMIC DNA]</scope>
    <source>
        <strain evidence="8 9">ZF390</strain>
    </source>
</reference>
<keyword evidence="3" id="KW-0326">Glycosidase</keyword>
<dbReference type="Pfam" id="PF00251">
    <property type="entry name" value="Glyco_hydro_32N"/>
    <property type="match status" value="2"/>
</dbReference>
<evidence type="ECO:0000313" key="9">
    <source>
        <dbReference type="Proteomes" id="UP000516384"/>
    </source>
</evidence>
<evidence type="ECO:0000259" key="5">
    <source>
        <dbReference type="Pfam" id="PF00251"/>
    </source>
</evidence>
<keyword evidence="2" id="KW-0378">Hydrolase</keyword>
<dbReference type="EMBL" id="CP061172">
    <property type="protein sequence ID" value="QNR68878.1"/>
    <property type="molecule type" value="Genomic_DNA"/>
</dbReference>
<dbReference type="AlphaFoldDB" id="A0A7H0YCS0"/>
<dbReference type="SUPFAM" id="SSF49899">
    <property type="entry name" value="Concanavalin A-like lectins/glucanases"/>
    <property type="match status" value="1"/>
</dbReference>